<gene>
    <name evidence="1" type="ORF">SAMN02746066_01209</name>
</gene>
<evidence type="ECO:0000313" key="1">
    <source>
        <dbReference type="EMBL" id="SHM21696.1"/>
    </source>
</evidence>
<dbReference type="Proteomes" id="UP000184038">
    <property type="component" value="Unassembled WGS sequence"/>
</dbReference>
<sequence length="83" mass="9693">MNVPVDVIATFNTVGKIKPNYIRLEDCQHGLQTYKIAQIEQVKEERYAGMNMLLFCCSVPMGEVIQTIKLRYHIDTHKWMLVH</sequence>
<dbReference type="EMBL" id="FRCP01000007">
    <property type="protein sequence ID" value="SHM21696.1"/>
    <property type="molecule type" value="Genomic_DNA"/>
</dbReference>
<dbReference type="AlphaFoldDB" id="A0A1M7H029"/>
<name>A0A1M7H029_9FIRM</name>
<evidence type="ECO:0000313" key="2">
    <source>
        <dbReference type="Proteomes" id="UP000184038"/>
    </source>
</evidence>
<dbReference type="STRING" id="1120996.SAMN02746066_01209"/>
<dbReference type="OrthoDB" id="1707431at2"/>
<accession>A0A1M7H029</accession>
<dbReference type="RefSeq" id="WP_073284554.1">
    <property type="nucleotide sequence ID" value="NZ_FRCP01000007.1"/>
</dbReference>
<protein>
    <submittedName>
        <fullName evidence="1">Uncharacterized protein</fullName>
    </submittedName>
</protein>
<organism evidence="1 2">
    <name type="scientific">Anaerosporobacter mobilis DSM 15930</name>
    <dbReference type="NCBI Taxonomy" id="1120996"/>
    <lineage>
        <taxon>Bacteria</taxon>
        <taxon>Bacillati</taxon>
        <taxon>Bacillota</taxon>
        <taxon>Clostridia</taxon>
        <taxon>Lachnospirales</taxon>
        <taxon>Lachnospiraceae</taxon>
        <taxon>Anaerosporobacter</taxon>
    </lineage>
</organism>
<reference evidence="1 2" key="1">
    <citation type="submission" date="2016-11" db="EMBL/GenBank/DDBJ databases">
        <authorList>
            <person name="Jaros S."/>
            <person name="Januszkiewicz K."/>
            <person name="Wedrychowicz H."/>
        </authorList>
    </citation>
    <scope>NUCLEOTIDE SEQUENCE [LARGE SCALE GENOMIC DNA]</scope>
    <source>
        <strain evidence="1 2">DSM 15930</strain>
    </source>
</reference>
<keyword evidence="2" id="KW-1185">Reference proteome</keyword>
<proteinExistence type="predicted"/>